<evidence type="ECO:0008006" key="4">
    <source>
        <dbReference type="Google" id="ProtNLM"/>
    </source>
</evidence>
<feature type="chain" id="PRO_5012171744" description="Toluene tolerance protein" evidence="1">
    <location>
        <begin position="30"/>
        <end position="211"/>
    </location>
</feature>
<accession>A0A222GCT3</accession>
<dbReference type="InterPro" id="IPR042245">
    <property type="entry name" value="Tgt2/MlaC_sf"/>
</dbReference>
<proteinExistence type="predicted"/>
<name>A0A222GCT3_9GAMM</name>
<gene>
    <name evidence="2" type="ORF">B5D82_19040</name>
</gene>
<reference evidence="2 3" key="1">
    <citation type="submission" date="2017-08" db="EMBL/GenBank/DDBJ databases">
        <title>Complete genome of Colwellia sp. NB097-1, a psychrophile bacterium ioslated from Bering Sea.</title>
        <authorList>
            <person name="Chen X."/>
        </authorList>
    </citation>
    <scope>NUCLEOTIDE SEQUENCE [LARGE SCALE GENOMIC DNA]</scope>
    <source>
        <strain evidence="2 3">NB097-1</strain>
    </source>
</reference>
<dbReference type="Pfam" id="PF05494">
    <property type="entry name" value="MlaC"/>
    <property type="match status" value="1"/>
</dbReference>
<dbReference type="AlphaFoldDB" id="A0A222GCT3"/>
<dbReference type="KEGG" id="cber:B5D82_19040"/>
<keyword evidence="3" id="KW-1185">Reference proteome</keyword>
<dbReference type="PANTHER" id="PTHR36573:SF1">
    <property type="entry name" value="INTERMEMBRANE PHOSPHOLIPID TRANSPORT SYSTEM BINDING PROTEIN MLAC"/>
    <property type="match status" value="1"/>
</dbReference>
<protein>
    <recommendedName>
        <fullName evidence="4">Toluene tolerance protein</fullName>
    </recommendedName>
</protein>
<dbReference type="Proteomes" id="UP000202259">
    <property type="component" value="Chromosome"/>
</dbReference>
<keyword evidence="1" id="KW-0732">Signal</keyword>
<dbReference type="EMBL" id="CP020465">
    <property type="protein sequence ID" value="ASP49677.1"/>
    <property type="molecule type" value="Genomic_DNA"/>
</dbReference>
<evidence type="ECO:0000313" key="3">
    <source>
        <dbReference type="Proteomes" id="UP000202259"/>
    </source>
</evidence>
<dbReference type="PANTHER" id="PTHR36573">
    <property type="entry name" value="INTERMEMBRANE PHOSPHOLIPID TRANSPORT SYSTEM BINDING PROTEIN MLAC"/>
    <property type="match status" value="1"/>
</dbReference>
<evidence type="ECO:0000256" key="1">
    <source>
        <dbReference type="SAM" id="SignalP"/>
    </source>
</evidence>
<dbReference type="Gene3D" id="3.10.450.710">
    <property type="entry name" value="Tgt2/MlaC"/>
    <property type="match status" value="1"/>
</dbReference>
<organism evidence="2 3">
    <name type="scientific">Cognaticolwellia beringensis</name>
    <dbReference type="NCBI Taxonomy" id="1967665"/>
    <lineage>
        <taxon>Bacteria</taxon>
        <taxon>Pseudomonadati</taxon>
        <taxon>Pseudomonadota</taxon>
        <taxon>Gammaproteobacteria</taxon>
        <taxon>Alteromonadales</taxon>
        <taxon>Colwelliaceae</taxon>
        <taxon>Cognaticolwellia</taxon>
    </lineage>
</organism>
<evidence type="ECO:0000313" key="2">
    <source>
        <dbReference type="EMBL" id="ASP49677.1"/>
    </source>
</evidence>
<dbReference type="OrthoDB" id="9787053at2"/>
<dbReference type="InterPro" id="IPR008869">
    <property type="entry name" value="MlaC/ttg2D"/>
</dbReference>
<sequence>MKTKRAININLISVVIITIALLISATVFASTEDAKTKVQEVFSQVESALIKLKQTEALTKTNIRDVLSQYLLPELDARYFTYKVLNKNMPKVPDELKEAFITELSLQLINTYSNLLNKYNNEVIHVGQSTLSKSGKLAMVDVTIVGKTKTNKAVVKLLQSNEQAWLFFDIEVEGISLLQTKQAEINASFNKLGVEGTLLHLQKINQKVVDG</sequence>
<dbReference type="RefSeq" id="WP_081153966.1">
    <property type="nucleotide sequence ID" value="NZ_CP020465.1"/>
</dbReference>
<feature type="signal peptide" evidence="1">
    <location>
        <begin position="1"/>
        <end position="29"/>
    </location>
</feature>